<dbReference type="RefSeq" id="WP_007199340.1">
    <property type="nucleotide sequence ID" value="NZ_CM002917.1"/>
</dbReference>
<organism evidence="2 3">
    <name type="scientific">Hoeflea phototrophica (strain DSM 17068 / NCIMB 14078 / DFL-43)</name>
    <dbReference type="NCBI Taxonomy" id="411684"/>
    <lineage>
        <taxon>Bacteria</taxon>
        <taxon>Pseudomonadati</taxon>
        <taxon>Pseudomonadota</taxon>
        <taxon>Alphaproteobacteria</taxon>
        <taxon>Hyphomicrobiales</taxon>
        <taxon>Rhizobiaceae</taxon>
        <taxon>Hoeflea</taxon>
    </lineage>
</organism>
<comment type="caution">
    <text evidence="2">The sequence shown here is derived from an EMBL/GenBank/DDBJ whole genome shotgun (WGS) entry which is preliminary data.</text>
</comment>
<dbReference type="EMBL" id="ABIA03000005">
    <property type="protein sequence ID" value="EDQ35108.1"/>
    <property type="molecule type" value="Genomic_DNA"/>
</dbReference>
<dbReference type="Proteomes" id="UP000004291">
    <property type="component" value="Chromosome"/>
</dbReference>
<gene>
    <name evidence="2" type="ORF">HPDFL43_17977</name>
</gene>
<dbReference type="AlphaFoldDB" id="A9CTU6"/>
<protein>
    <submittedName>
        <fullName evidence="2">Uncharacterized protein</fullName>
    </submittedName>
</protein>
<reference evidence="2 3" key="1">
    <citation type="submission" date="2007-10" db="EMBL/GenBank/DDBJ databases">
        <authorList>
            <person name="Wagner-Dobler I."/>
            <person name="Ferriera S."/>
            <person name="Johnson J."/>
            <person name="Kravitz S."/>
            <person name="Beeson K."/>
            <person name="Sutton G."/>
            <person name="Rogers Y.-H."/>
            <person name="Friedman R."/>
            <person name="Frazier M."/>
            <person name="Venter J.C."/>
        </authorList>
    </citation>
    <scope>NUCLEOTIDE SEQUENCE [LARGE SCALE GENOMIC DNA]</scope>
    <source>
        <strain evidence="2 3">DFL-43</strain>
    </source>
</reference>
<evidence type="ECO:0000256" key="1">
    <source>
        <dbReference type="SAM" id="MobiDB-lite"/>
    </source>
</evidence>
<accession>A9CTU6</accession>
<evidence type="ECO:0000313" key="2">
    <source>
        <dbReference type="EMBL" id="EDQ35108.1"/>
    </source>
</evidence>
<feature type="compositionally biased region" description="Polar residues" evidence="1">
    <location>
        <begin position="27"/>
        <end position="37"/>
    </location>
</feature>
<sequence length="85" mass="8886">MSLPVLVNTGKHAVVPQIALPVRPDNGTASQRTNAKKTSAERSLEAELKAMGDKAPASKAKSSPFEAGADMWDLLASAARNEAGR</sequence>
<keyword evidence="3" id="KW-1185">Reference proteome</keyword>
<evidence type="ECO:0000313" key="3">
    <source>
        <dbReference type="Proteomes" id="UP000004291"/>
    </source>
</evidence>
<feature type="region of interest" description="Disordered" evidence="1">
    <location>
        <begin position="22"/>
        <end position="66"/>
    </location>
</feature>
<proteinExistence type="predicted"/>
<feature type="compositionally biased region" description="Basic and acidic residues" evidence="1">
    <location>
        <begin position="38"/>
        <end position="52"/>
    </location>
</feature>
<dbReference type="HOGENOM" id="CLU_2508193_0_0_5"/>
<name>A9CTU6_HOEPD</name>
<reference evidence="2 3" key="2">
    <citation type="submission" date="2012-06" db="EMBL/GenBank/DDBJ databases">
        <authorList>
            <person name="Fiebig A."/>
        </authorList>
    </citation>
    <scope>NUCLEOTIDE SEQUENCE [LARGE SCALE GENOMIC DNA]</scope>
    <source>
        <strain evidence="2 3">DFL-43</strain>
    </source>
</reference>